<feature type="compositionally biased region" description="Low complexity" evidence="1">
    <location>
        <begin position="553"/>
        <end position="581"/>
    </location>
</feature>
<dbReference type="EMBL" id="OOIP01000022">
    <property type="protein sequence ID" value="SPO40840.1"/>
    <property type="molecule type" value="Genomic_DNA"/>
</dbReference>
<evidence type="ECO:0000256" key="1">
    <source>
        <dbReference type="SAM" id="MobiDB-lite"/>
    </source>
</evidence>
<evidence type="ECO:0000313" key="3">
    <source>
        <dbReference type="Proteomes" id="UP000323386"/>
    </source>
</evidence>
<name>A0A5C3F9F5_9BASI</name>
<accession>A0A5C3F9F5</accession>
<feature type="region of interest" description="Disordered" evidence="1">
    <location>
        <begin position="1"/>
        <end position="55"/>
    </location>
</feature>
<feature type="compositionally biased region" description="Low complexity" evidence="1">
    <location>
        <begin position="703"/>
        <end position="721"/>
    </location>
</feature>
<feature type="compositionally biased region" description="Basic and acidic residues" evidence="1">
    <location>
        <begin position="44"/>
        <end position="55"/>
    </location>
</feature>
<feature type="compositionally biased region" description="Basic and acidic residues" evidence="1">
    <location>
        <begin position="408"/>
        <end position="419"/>
    </location>
</feature>
<protein>
    <submittedName>
        <fullName evidence="2">Uncharacterized protein</fullName>
    </submittedName>
</protein>
<feature type="compositionally biased region" description="Low complexity" evidence="1">
    <location>
        <begin position="245"/>
        <end position="258"/>
    </location>
</feature>
<feature type="compositionally biased region" description="Low complexity" evidence="1">
    <location>
        <begin position="648"/>
        <end position="661"/>
    </location>
</feature>
<dbReference type="AlphaFoldDB" id="A0A5C3F9F5"/>
<feature type="region of interest" description="Disordered" evidence="1">
    <location>
        <begin position="694"/>
        <end position="732"/>
    </location>
</feature>
<proteinExistence type="predicted"/>
<feature type="compositionally biased region" description="Low complexity" evidence="1">
    <location>
        <begin position="357"/>
        <end position="372"/>
    </location>
</feature>
<dbReference type="Proteomes" id="UP000323386">
    <property type="component" value="Unassembled WGS sequence"/>
</dbReference>
<feature type="compositionally biased region" description="Polar residues" evidence="1">
    <location>
        <begin position="305"/>
        <end position="321"/>
    </location>
</feature>
<feature type="compositionally biased region" description="Polar residues" evidence="1">
    <location>
        <begin position="394"/>
        <end position="406"/>
    </location>
</feature>
<dbReference type="OrthoDB" id="3365275at2759"/>
<feature type="compositionally biased region" description="Polar residues" evidence="1">
    <location>
        <begin position="525"/>
        <end position="552"/>
    </location>
</feature>
<sequence>MSTMSDSASVKDETTTVTPATSLAETPDSPTTSHDNDNDNDNDNDSRTGSRFRVDDALTADQLDSLYEDLPDDSTALKAIVGTMRLEMSKRDQTITKLQGEIDEVKASHSVILQRSAEWKDELETLRTKVPALESELQQEKEARELEADRVKDLRLRAEESRRAIMRLQGDQGAARAKAKADNRRSMGPGVLANWVPPGSSGGRDDQEDAELKKSKRASMIFGPNAGLSINAAAAAGRPGHRRSASGSRSVSGNSRAGDAADDFDEPLSPTLQQNANGLRGLRLSGASFGPNGSSLHPSAANGDDTASNAGSRRSSYNNGPLRSPRLSGADLPTEADASHASRLAVPSGGSGIRGMLGLSSPAGSSAGFASPILEDGEDADGPARTKKGPASASGDQPSRSNSASDNLHLEADLKAKDVEVERLTREMREMRNKMDEAIEARLASEACLKALREFISTHDAAADASEPGDVANDRSSVGAGLLKGVKLPPLPTDEIEDDAASAPSRRDSKAATGGWSMKLPQLMRKNTLSSTSANSTPAQTPADESTSAASLGSSPKASGAQAAPGATAGGPTASSSIGGSLANLLSRNSVSAGLGSLGSAPAAPSAPTVGSPESQSTEPPAASELVSSPSTTSNAFKGFGWFKKGSQASSAAAAPNAAPQEGATSPAMEFEDKVMSPPFRSLDHDQVAIRRQSIAPGQDPMAAAAGGRGAAASDGDATDATPKRPAEPELSVRAQKALEKTANVEVGGDFVPAAFD</sequence>
<feature type="compositionally biased region" description="Polar residues" evidence="1">
    <location>
        <begin position="15"/>
        <end position="33"/>
    </location>
</feature>
<feature type="compositionally biased region" description="Low complexity" evidence="1">
    <location>
        <begin position="590"/>
        <end position="613"/>
    </location>
</feature>
<feature type="region of interest" description="Disordered" evidence="1">
    <location>
        <begin position="482"/>
        <end position="632"/>
    </location>
</feature>
<feature type="region of interest" description="Disordered" evidence="1">
    <location>
        <begin position="167"/>
        <end position="419"/>
    </location>
</feature>
<keyword evidence="3" id="KW-1185">Reference proteome</keyword>
<reference evidence="2 3" key="1">
    <citation type="submission" date="2018-03" db="EMBL/GenBank/DDBJ databases">
        <authorList>
            <person name="Guldener U."/>
        </authorList>
    </citation>
    <scope>NUCLEOTIDE SEQUENCE [LARGE SCALE GENOMIC DNA]</scope>
    <source>
        <strain evidence="2 3">DAOM196992</strain>
    </source>
</reference>
<evidence type="ECO:0000313" key="2">
    <source>
        <dbReference type="EMBL" id="SPO40840.1"/>
    </source>
</evidence>
<gene>
    <name evidence="2" type="ORF">PSFLO_06322</name>
</gene>
<feature type="region of interest" description="Disordered" evidence="1">
    <location>
        <begin position="648"/>
        <end position="681"/>
    </location>
</feature>
<organism evidence="2 3">
    <name type="scientific">Pseudozyma flocculosa</name>
    <dbReference type="NCBI Taxonomy" id="84751"/>
    <lineage>
        <taxon>Eukaryota</taxon>
        <taxon>Fungi</taxon>
        <taxon>Dikarya</taxon>
        <taxon>Basidiomycota</taxon>
        <taxon>Ustilaginomycotina</taxon>
        <taxon>Ustilaginomycetes</taxon>
        <taxon>Ustilaginales</taxon>
        <taxon>Ustilaginaceae</taxon>
        <taxon>Pseudozyma</taxon>
    </lineage>
</organism>